<feature type="region of interest" description="Disordered" evidence="1">
    <location>
        <begin position="1"/>
        <end position="20"/>
    </location>
</feature>
<evidence type="ECO:0000313" key="3">
    <source>
        <dbReference type="Proteomes" id="UP000076154"/>
    </source>
</evidence>
<dbReference type="InParanoid" id="A0A369J560"/>
<dbReference type="Proteomes" id="UP000076154">
    <property type="component" value="Unassembled WGS sequence"/>
</dbReference>
<comment type="caution">
    <text evidence="2">The sequence shown here is derived from an EMBL/GenBank/DDBJ whole genome shotgun (WGS) entry which is preliminary data.</text>
</comment>
<dbReference type="AlphaFoldDB" id="A0A369J560"/>
<accession>A0A369J560</accession>
<sequence>MQVYAANRTSQATHIQDAEPSLSSSLNSLSDFASLPVPSLAPDDFPAVKYWIKKDYMATKKDGRGISRVHPVDRNGNTMTWYVEDEQGVPVDSDTVEIIRSHARTIWQYLHDVKKAPKTWAEINIVASNYFEHHMCRRFPQLSYGANNWKAHMVAIDNYPSWYAKHIGRTPKIKTESGSNANKSVLKRSPSPSSSNIHDTKKAKTSAGLTKPPPSQFTAFSPLAAIFSDPTAAAAVTIPATIKASSDAQTSTPAPENSALPPTPPISSTSEAAPAPTEIPTDSSPTMSAAPDDDNSPMFTSTLLCAPPAAPPPLEHAITTPSPPVAPEAVPTASPNTAAHIQARTTSTNAAIIATSDVALPLTTAVALPSSSPLQTTITKVSSSQRTAVANVPKKSKKAKAGSANNPKSICKREWIKTNDQGSEEEFARYWDVLNPQDRQKYNDLAKEMGLSLPPDGWLELLFRGLACFDRWVREGVDQV</sequence>
<feature type="region of interest" description="Disordered" evidence="1">
    <location>
        <begin position="246"/>
        <end position="335"/>
    </location>
</feature>
<evidence type="ECO:0000256" key="1">
    <source>
        <dbReference type="SAM" id="MobiDB-lite"/>
    </source>
</evidence>
<reference evidence="2" key="1">
    <citation type="submission" date="2018-04" db="EMBL/GenBank/DDBJ databases">
        <title>Whole genome sequencing of Hypsizygus marmoreus.</title>
        <authorList>
            <person name="Choi I.-G."/>
            <person name="Min B."/>
            <person name="Kim J.-G."/>
            <person name="Kim S."/>
            <person name="Oh Y.-L."/>
            <person name="Kong W.-S."/>
            <person name="Park H."/>
            <person name="Jeong J."/>
            <person name="Song E.-S."/>
        </authorList>
    </citation>
    <scope>NUCLEOTIDE SEQUENCE [LARGE SCALE GENOMIC DNA]</scope>
    <source>
        <strain evidence="2">51987-8</strain>
    </source>
</reference>
<gene>
    <name evidence="2" type="ORF">Hypma_001733</name>
</gene>
<dbReference type="EMBL" id="LUEZ02000113">
    <property type="protein sequence ID" value="RDB17098.1"/>
    <property type="molecule type" value="Genomic_DNA"/>
</dbReference>
<protein>
    <submittedName>
        <fullName evidence="2">Uncharacterized protein</fullName>
    </submittedName>
</protein>
<dbReference type="STRING" id="39966.A0A369J560"/>
<evidence type="ECO:0000313" key="2">
    <source>
        <dbReference type="EMBL" id="RDB17098.1"/>
    </source>
</evidence>
<organism evidence="2 3">
    <name type="scientific">Hypsizygus marmoreus</name>
    <name type="common">White beech mushroom</name>
    <name type="synonym">Agaricus marmoreus</name>
    <dbReference type="NCBI Taxonomy" id="39966"/>
    <lineage>
        <taxon>Eukaryota</taxon>
        <taxon>Fungi</taxon>
        <taxon>Dikarya</taxon>
        <taxon>Basidiomycota</taxon>
        <taxon>Agaricomycotina</taxon>
        <taxon>Agaricomycetes</taxon>
        <taxon>Agaricomycetidae</taxon>
        <taxon>Agaricales</taxon>
        <taxon>Tricholomatineae</taxon>
        <taxon>Lyophyllaceae</taxon>
        <taxon>Hypsizygus</taxon>
    </lineage>
</organism>
<dbReference type="OrthoDB" id="3235325at2759"/>
<feature type="region of interest" description="Disordered" evidence="1">
    <location>
        <begin position="172"/>
        <end position="214"/>
    </location>
</feature>
<proteinExistence type="predicted"/>
<name>A0A369J560_HYPMA</name>
<feature type="compositionally biased region" description="Polar residues" evidence="1">
    <location>
        <begin position="246"/>
        <end position="255"/>
    </location>
</feature>
<keyword evidence="3" id="KW-1185">Reference proteome</keyword>